<gene>
    <name evidence="1" type="ORF">GQX73_g9036</name>
</gene>
<organism evidence="1 2">
    <name type="scientific">Xylaria multiplex</name>
    <dbReference type="NCBI Taxonomy" id="323545"/>
    <lineage>
        <taxon>Eukaryota</taxon>
        <taxon>Fungi</taxon>
        <taxon>Dikarya</taxon>
        <taxon>Ascomycota</taxon>
        <taxon>Pezizomycotina</taxon>
        <taxon>Sordariomycetes</taxon>
        <taxon>Xylariomycetidae</taxon>
        <taxon>Xylariales</taxon>
        <taxon>Xylariaceae</taxon>
        <taxon>Xylaria</taxon>
    </lineage>
</organism>
<dbReference type="EMBL" id="WUBL01000147">
    <property type="protein sequence ID" value="KAF2964534.1"/>
    <property type="molecule type" value="Genomic_DNA"/>
</dbReference>
<dbReference type="OrthoDB" id="10265891at2759"/>
<evidence type="ECO:0000313" key="1">
    <source>
        <dbReference type="EMBL" id="KAF2964534.1"/>
    </source>
</evidence>
<accession>A0A7C8MSJ5</accession>
<evidence type="ECO:0000313" key="2">
    <source>
        <dbReference type="Proteomes" id="UP000481858"/>
    </source>
</evidence>
<reference evidence="1 2" key="1">
    <citation type="submission" date="2019-12" db="EMBL/GenBank/DDBJ databases">
        <title>Draft genome sequence of the ascomycete Xylaria multiplex DSM 110363.</title>
        <authorList>
            <person name="Buettner E."/>
            <person name="Kellner H."/>
        </authorList>
    </citation>
    <scope>NUCLEOTIDE SEQUENCE [LARGE SCALE GENOMIC DNA]</scope>
    <source>
        <strain evidence="1 2">DSM 110363</strain>
    </source>
</reference>
<proteinExistence type="predicted"/>
<dbReference type="Gene3D" id="3.20.20.70">
    <property type="entry name" value="Aldolase class I"/>
    <property type="match status" value="1"/>
</dbReference>
<dbReference type="AlphaFoldDB" id="A0A7C8MSJ5"/>
<sequence>MSCANSAVTPTNDEGELMVGGLRVTIGDAVSLMLPGDYADHCKLQDQTAMTHSPTGEIWLLCVAEPRKINVTFLEKHPCMLVECGFTETERTLVLSGRPLRMRTNEYIAGWHAQPDKIKELCDKGIVPIEYDFEQGNEVDPPHLMGQVAGLIQKIQPAREIVDEMVAEATAMLKLGGTYLSGGAVSSKL</sequence>
<protein>
    <submittedName>
        <fullName evidence="1">Uncharacterized protein</fullName>
    </submittedName>
</protein>
<dbReference type="InterPro" id="IPR013785">
    <property type="entry name" value="Aldolase_TIM"/>
</dbReference>
<keyword evidence="2" id="KW-1185">Reference proteome</keyword>
<dbReference type="Proteomes" id="UP000481858">
    <property type="component" value="Unassembled WGS sequence"/>
</dbReference>
<dbReference type="InParanoid" id="A0A7C8MSJ5"/>
<comment type="caution">
    <text evidence="1">The sequence shown here is derived from an EMBL/GenBank/DDBJ whole genome shotgun (WGS) entry which is preliminary data.</text>
</comment>
<name>A0A7C8MSJ5_9PEZI</name>